<dbReference type="EMBL" id="JAOQJV010000017">
    <property type="protein sequence ID" value="MCU6700778.1"/>
    <property type="molecule type" value="Genomic_DNA"/>
</dbReference>
<dbReference type="InterPro" id="IPR000515">
    <property type="entry name" value="MetI-like"/>
</dbReference>
<dbReference type="RefSeq" id="WP_118383119.1">
    <property type="nucleotide sequence ID" value="NZ_JAOQJV010000017.1"/>
</dbReference>
<proteinExistence type="inferred from homology"/>
<reference evidence="9 10" key="1">
    <citation type="journal article" date="2021" name="ISME Commun">
        <title>Automated analysis of genomic sequences facilitates high-throughput and comprehensive description of bacteria.</title>
        <authorList>
            <person name="Hitch T.C.A."/>
        </authorList>
    </citation>
    <scope>NUCLEOTIDE SEQUENCE [LARGE SCALE GENOMIC DNA]</scope>
    <source>
        <strain evidence="9 10">Sanger_02</strain>
    </source>
</reference>
<dbReference type="Pfam" id="PF00528">
    <property type="entry name" value="BPD_transp_1"/>
    <property type="match status" value="1"/>
</dbReference>
<evidence type="ECO:0000256" key="4">
    <source>
        <dbReference type="ARBA" id="ARBA00022692"/>
    </source>
</evidence>
<evidence type="ECO:0000313" key="10">
    <source>
        <dbReference type="Proteomes" id="UP001207605"/>
    </source>
</evidence>
<comment type="subcellular location">
    <subcellularLocation>
        <location evidence="1 7">Cell membrane</location>
        <topology evidence="1 7">Multi-pass membrane protein</topology>
    </subcellularLocation>
</comment>
<feature type="transmembrane region" description="Helical" evidence="7">
    <location>
        <begin position="216"/>
        <end position="240"/>
    </location>
</feature>
<name>A0ABT2S8D0_9FIRM</name>
<keyword evidence="5 7" id="KW-1133">Transmembrane helix</keyword>
<dbReference type="InterPro" id="IPR035906">
    <property type="entry name" value="MetI-like_sf"/>
</dbReference>
<accession>A0ABT2S8D0</accession>
<sequence length="253" mass="28320">MKTITGFVKKYWITALIFVGLVFTYYYVADVKKLNPYLFPATEKIVTAFMSNKHEMLTNMFASFRLLIPSVIISLVVAVVLGTIMGMNKKIREVLHPVIYAFSVIPSILLSPFVLLLSPSLFSASVFLVVYNIVWATLFATITGIMTIDKRYLDKAATLELTGVKRFVKVILPAASPSILAGFVNSLRSSFVMLVFAEMYGGGSGMGYFVKKNSELGVFANTWVGFVFMVIVLVVVMQIFEKIKERLLKWTID</sequence>
<feature type="transmembrane region" description="Helical" evidence="7">
    <location>
        <begin position="66"/>
        <end position="86"/>
    </location>
</feature>
<evidence type="ECO:0000259" key="8">
    <source>
        <dbReference type="PROSITE" id="PS50928"/>
    </source>
</evidence>
<feature type="transmembrane region" description="Helical" evidence="7">
    <location>
        <begin position="98"/>
        <end position="118"/>
    </location>
</feature>
<evidence type="ECO:0000256" key="7">
    <source>
        <dbReference type="RuleBase" id="RU363032"/>
    </source>
</evidence>
<feature type="transmembrane region" description="Helical" evidence="7">
    <location>
        <begin position="124"/>
        <end position="149"/>
    </location>
</feature>
<dbReference type="Gene3D" id="1.10.3720.10">
    <property type="entry name" value="MetI-like"/>
    <property type="match status" value="1"/>
</dbReference>
<feature type="transmembrane region" description="Helical" evidence="7">
    <location>
        <begin position="12"/>
        <end position="29"/>
    </location>
</feature>
<evidence type="ECO:0000256" key="5">
    <source>
        <dbReference type="ARBA" id="ARBA00022989"/>
    </source>
</evidence>
<organism evidence="9 10">
    <name type="scientific">Dorea ammoniilytica</name>
    <dbReference type="NCBI Taxonomy" id="2981788"/>
    <lineage>
        <taxon>Bacteria</taxon>
        <taxon>Bacillati</taxon>
        <taxon>Bacillota</taxon>
        <taxon>Clostridia</taxon>
        <taxon>Lachnospirales</taxon>
        <taxon>Lachnospiraceae</taxon>
        <taxon>Dorea</taxon>
    </lineage>
</organism>
<keyword evidence="10" id="KW-1185">Reference proteome</keyword>
<keyword evidence="2 7" id="KW-0813">Transport</keyword>
<dbReference type="PROSITE" id="PS50928">
    <property type="entry name" value="ABC_TM1"/>
    <property type="match status" value="1"/>
</dbReference>
<dbReference type="Proteomes" id="UP001207605">
    <property type="component" value="Unassembled WGS sequence"/>
</dbReference>
<dbReference type="SUPFAM" id="SSF161098">
    <property type="entry name" value="MetI-like"/>
    <property type="match status" value="1"/>
</dbReference>
<keyword evidence="6 7" id="KW-0472">Membrane</keyword>
<dbReference type="CDD" id="cd06261">
    <property type="entry name" value="TM_PBP2"/>
    <property type="match status" value="1"/>
</dbReference>
<evidence type="ECO:0000256" key="2">
    <source>
        <dbReference type="ARBA" id="ARBA00022448"/>
    </source>
</evidence>
<protein>
    <submittedName>
        <fullName evidence="9">ABC transporter permease subunit</fullName>
    </submittedName>
</protein>
<evidence type="ECO:0000313" key="9">
    <source>
        <dbReference type="EMBL" id="MCU6700778.1"/>
    </source>
</evidence>
<gene>
    <name evidence="9" type="ORF">OCV65_11110</name>
</gene>
<evidence type="ECO:0000256" key="3">
    <source>
        <dbReference type="ARBA" id="ARBA00022475"/>
    </source>
</evidence>
<comment type="caution">
    <text evidence="9">The sequence shown here is derived from an EMBL/GenBank/DDBJ whole genome shotgun (WGS) entry which is preliminary data.</text>
</comment>
<comment type="similarity">
    <text evidence="7">Belongs to the binding-protein-dependent transport system permease family.</text>
</comment>
<dbReference type="PANTHER" id="PTHR30151:SF0">
    <property type="entry name" value="ABC TRANSPORTER PERMEASE PROTEIN MJ0413-RELATED"/>
    <property type="match status" value="1"/>
</dbReference>
<keyword evidence="3" id="KW-1003">Cell membrane</keyword>
<feature type="transmembrane region" description="Helical" evidence="7">
    <location>
        <begin position="170"/>
        <end position="196"/>
    </location>
</feature>
<keyword evidence="4 7" id="KW-0812">Transmembrane</keyword>
<feature type="domain" description="ABC transmembrane type-1" evidence="8">
    <location>
        <begin position="60"/>
        <end position="239"/>
    </location>
</feature>
<evidence type="ECO:0000256" key="1">
    <source>
        <dbReference type="ARBA" id="ARBA00004651"/>
    </source>
</evidence>
<dbReference type="PANTHER" id="PTHR30151">
    <property type="entry name" value="ALKANE SULFONATE ABC TRANSPORTER-RELATED, MEMBRANE SUBUNIT"/>
    <property type="match status" value="1"/>
</dbReference>
<evidence type="ECO:0000256" key="6">
    <source>
        <dbReference type="ARBA" id="ARBA00023136"/>
    </source>
</evidence>